<dbReference type="OrthoDB" id="3358861at2759"/>
<feature type="compositionally biased region" description="Basic and acidic residues" evidence="1">
    <location>
        <begin position="1122"/>
        <end position="1132"/>
    </location>
</feature>
<feature type="compositionally biased region" description="Basic residues" evidence="1">
    <location>
        <begin position="346"/>
        <end position="355"/>
    </location>
</feature>
<feature type="compositionally biased region" description="Basic residues" evidence="1">
    <location>
        <begin position="618"/>
        <end position="629"/>
    </location>
</feature>
<evidence type="ECO:0000256" key="1">
    <source>
        <dbReference type="SAM" id="MobiDB-lite"/>
    </source>
</evidence>
<feature type="compositionally biased region" description="Polar residues" evidence="1">
    <location>
        <begin position="1144"/>
        <end position="1154"/>
    </location>
</feature>
<feature type="compositionally biased region" description="Low complexity" evidence="1">
    <location>
        <begin position="654"/>
        <end position="674"/>
    </location>
</feature>
<feature type="compositionally biased region" description="Polar residues" evidence="1">
    <location>
        <begin position="678"/>
        <end position="708"/>
    </location>
</feature>
<dbReference type="Proteomes" id="UP000724874">
    <property type="component" value="Unassembled WGS sequence"/>
</dbReference>
<feature type="region of interest" description="Disordered" evidence="1">
    <location>
        <begin position="909"/>
        <end position="1193"/>
    </location>
</feature>
<feature type="compositionally biased region" description="Polar residues" evidence="1">
    <location>
        <begin position="522"/>
        <end position="533"/>
    </location>
</feature>
<feature type="compositionally biased region" description="Low complexity" evidence="1">
    <location>
        <begin position="464"/>
        <end position="473"/>
    </location>
</feature>
<feature type="compositionally biased region" description="Basic and acidic residues" evidence="1">
    <location>
        <begin position="1020"/>
        <end position="1039"/>
    </location>
</feature>
<gene>
    <name evidence="2" type="ORF">CPB84DRAFT_1769420</name>
</gene>
<feature type="compositionally biased region" description="Low complexity" evidence="1">
    <location>
        <begin position="431"/>
        <end position="440"/>
    </location>
</feature>
<comment type="caution">
    <text evidence="2">The sequence shown here is derived from an EMBL/GenBank/DDBJ whole genome shotgun (WGS) entry which is preliminary data.</text>
</comment>
<feature type="region of interest" description="Disordered" evidence="1">
    <location>
        <begin position="425"/>
        <end position="603"/>
    </location>
</feature>
<proteinExistence type="predicted"/>
<feature type="compositionally biased region" description="Acidic residues" evidence="1">
    <location>
        <begin position="1183"/>
        <end position="1192"/>
    </location>
</feature>
<evidence type="ECO:0000313" key="3">
    <source>
        <dbReference type="Proteomes" id="UP000724874"/>
    </source>
</evidence>
<sequence length="1219" mass="128505">MGQLDDSSKKDNTDVNRHDSLQVQSHATNRPSSGFSMATTGSSIYYSPATPATYKLETMTYAPAVALHVPAKEKEREREIPDVLPPPGSELFKEMRIPAPHAMNDEDAYRIPTARLTSLEPVAGPSRHEQQHQQLVSVTAPRRVLERRITEEDIQKMSVDKDDSSSLEEVVDESKLLKEGKLEMVENPKFMTGERKRELEREKMRREEAERKRLEKEGKEREGVMEGEKEKKLFTFFHSPSHPRNVAEGKEQGSAHVRFTEQQPDYQAGGPSSPSKRFLGSLKDFFVGTKHPSPAPSPTPRGHSRSLSLPRNVPSDLVPSDDDVEDDSDSDTPGRSSRGGLQSIFHGKKSKAKKDKGKEKEFPAPRWYTRTDKNIREIVERRGSYDGVVGISSGAGGVGVGRTNFGRAIATDAVANAGKLPARNRTVSDVGLGPASAPATGAGGGSGRRLKKTRAGGGGPPISPSAGAALSAGTRGSGEDSGSLRSTASSTIEPSTGARGVAAKVGPSSSILKVPPPPATRRSASVDNNSMQRRSWEEVVDEEEGEEEGMIVDLGRRRRTASEIGKGSASATTTKIAAGAKVKGAPAKSTLSNVKGTAATPGYSSDTAAMALASTHGVPRKKSLTKKRSQPPSNSVLTTLTIPPLPTTMPPTFTPAKPGLLKPPSSVSPHPSHPTVLPANNNRPSGTLASSAGWNATGGLSRNSSITSAARGRKQSTLGQGITSGVSSGGGSGMVRRSSLGGGSPAPAVTPSKSASPTAPANKVTSVVQPSQATYTLMSIVEGVSRANKEGWGQEKNRKSVGGTQKPAGLVELGSVKAPSPLKREALAGIGEAQIKALASGAGGQGMTSTSSLSTVTPASAAAAASRTKAGSALFEIRAPGSVFDARNSASALPVAQPQPRRAIQVWATGTVPNGGPSAVVGPKAPSPLRSVLKYSSSRSPSPAAARAQTQTPPQHRVANAERTREEEAAPPSPGDGTLPWGRDGALKQSAVGNGVDKRKGKQKEVVPPVEETSDTESFETGHETLSDYEQDVERKEDAIAPAVIVSQADSPSVGKVVNGAANGHAVEHDQDRGHILSQSDASTLTGAQSQSLQPQSGAGNANAPAQRKSVRKKEYAPWASDEARRERERRSSVGGHHLHHPSPKSTTIATQLLSRPAQTFPPHPPSAPAASGEEEKIRDMWADSDESEDEDYARAKRMLTRAAKKEKDVQRLVANQRR</sequence>
<feature type="compositionally biased region" description="Basic and acidic residues" evidence="1">
    <location>
        <begin position="1066"/>
        <end position="1075"/>
    </location>
</feature>
<feature type="region of interest" description="Disordered" evidence="1">
    <location>
        <begin position="187"/>
        <end position="367"/>
    </location>
</feature>
<reference evidence="2" key="1">
    <citation type="submission" date="2020-11" db="EMBL/GenBank/DDBJ databases">
        <authorList>
            <consortium name="DOE Joint Genome Institute"/>
            <person name="Ahrendt S."/>
            <person name="Riley R."/>
            <person name="Andreopoulos W."/>
            <person name="LaButti K."/>
            <person name="Pangilinan J."/>
            <person name="Ruiz-duenas F.J."/>
            <person name="Barrasa J.M."/>
            <person name="Sanchez-Garcia M."/>
            <person name="Camarero S."/>
            <person name="Miyauchi S."/>
            <person name="Serrano A."/>
            <person name="Linde D."/>
            <person name="Babiker R."/>
            <person name="Drula E."/>
            <person name="Ayuso-Fernandez I."/>
            <person name="Pacheco R."/>
            <person name="Padilla G."/>
            <person name="Ferreira P."/>
            <person name="Barriuso J."/>
            <person name="Kellner H."/>
            <person name="Castanera R."/>
            <person name="Alfaro M."/>
            <person name="Ramirez L."/>
            <person name="Pisabarro A.G."/>
            <person name="Kuo A."/>
            <person name="Tritt A."/>
            <person name="Lipzen A."/>
            <person name="He G."/>
            <person name="Yan M."/>
            <person name="Ng V."/>
            <person name="Cullen D."/>
            <person name="Martin F."/>
            <person name="Rosso M.-N."/>
            <person name="Henrissat B."/>
            <person name="Hibbett D."/>
            <person name="Martinez A.T."/>
            <person name="Grigoriev I.V."/>
        </authorList>
    </citation>
    <scope>NUCLEOTIDE SEQUENCE</scope>
    <source>
        <strain evidence="2">AH 44721</strain>
    </source>
</reference>
<feature type="region of interest" description="Disordered" evidence="1">
    <location>
        <begin position="1"/>
        <end position="42"/>
    </location>
</feature>
<feature type="compositionally biased region" description="Basic and acidic residues" evidence="1">
    <location>
        <begin position="187"/>
        <end position="233"/>
    </location>
</feature>
<feature type="compositionally biased region" description="Polar residues" evidence="1">
    <location>
        <begin position="483"/>
        <end position="494"/>
    </location>
</feature>
<feature type="compositionally biased region" description="Basic and acidic residues" evidence="1">
    <location>
        <begin position="959"/>
        <end position="968"/>
    </location>
</feature>
<feature type="compositionally biased region" description="Basic and acidic residues" evidence="1">
    <location>
        <begin position="1"/>
        <end position="20"/>
    </location>
</feature>
<feature type="compositionally biased region" description="Polar residues" evidence="1">
    <location>
        <begin position="260"/>
        <end position="275"/>
    </location>
</feature>
<feature type="region of interest" description="Disordered" evidence="1">
    <location>
        <begin position="615"/>
        <end position="768"/>
    </location>
</feature>
<keyword evidence="3" id="KW-1185">Reference proteome</keyword>
<name>A0A9P5NWS5_GYMJU</name>
<protein>
    <submittedName>
        <fullName evidence="2">Uncharacterized protein</fullName>
    </submittedName>
</protein>
<feature type="compositionally biased region" description="Acidic residues" evidence="1">
    <location>
        <begin position="319"/>
        <end position="330"/>
    </location>
</feature>
<feature type="compositionally biased region" description="Basic and acidic residues" evidence="1">
    <location>
        <begin position="356"/>
        <end position="367"/>
    </location>
</feature>
<feature type="compositionally biased region" description="Acidic residues" evidence="1">
    <location>
        <begin position="538"/>
        <end position="550"/>
    </location>
</feature>
<feature type="compositionally biased region" description="Polar residues" evidence="1">
    <location>
        <begin position="1077"/>
        <end position="1100"/>
    </location>
</feature>
<dbReference type="AlphaFoldDB" id="A0A9P5NWS5"/>
<feature type="compositionally biased region" description="Low complexity" evidence="1">
    <location>
        <begin position="566"/>
        <end position="589"/>
    </location>
</feature>
<accession>A0A9P5NWS5</accession>
<feature type="compositionally biased region" description="Polar residues" evidence="1">
    <location>
        <begin position="751"/>
        <end position="768"/>
    </location>
</feature>
<dbReference type="EMBL" id="JADNYJ010000016">
    <property type="protein sequence ID" value="KAF8907067.1"/>
    <property type="molecule type" value="Genomic_DNA"/>
</dbReference>
<feature type="compositionally biased region" description="Pro residues" evidence="1">
    <location>
        <begin position="643"/>
        <end position="653"/>
    </location>
</feature>
<feature type="compositionally biased region" description="Low complexity" evidence="1">
    <location>
        <begin position="936"/>
        <end position="958"/>
    </location>
</feature>
<feature type="compositionally biased region" description="Polar residues" evidence="1">
    <location>
        <begin position="21"/>
        <end position="42"/>
    </location>
</feature>
<evidence type="ECO:0000313" key="2">
    <source>
        <dbReference type="EMBL" id="KAF8907067.1"/>
    </source>
</evidence>
<organism evidence="2 3">
    <name type="scientific">Gymnopilus junonius</name>
    <name type="common">Spectacular rustgill mushroom</name>
    <name type="synonym">Gymnopilus spectabilis subsp. junonius</name>
    <dbReference type="NCBI Taxonomy" id="109634"/>
    <lineage>
        <taxon>Eukaryota</taxon>
        <taxon>Fungi</taxon>
        <taxon>Dikarya</taxon>
        <taxon>Basidiomycota</taxon>
        <taxon>Agaricomycotina</taxon>
        <taxon>Agaricomycetes</taxon>
        <taxon>Agaricomycetidae</taxon>
        <taxon>Agaricales</taxon>
        <taxon>Agaricineae</taxon>
        <taxon>Hymenogastraceae</taxon>
        <taxon>Gymnopilus</taxon>
    </lineage>
</organism>